<organism evidence="1">
    <name type="scientific">Arundo donax</name>
    <name type="common">Giant reed</name>
    <name type="synonym">Donax arundinaceus</name>
    <dbReference type="NCBI Taxonomy" id="35708"/>
    <lineage>
        <taxon>Eukaryota</taxon>
        <taxon>Viridiplantae</taxon>
        <taxon>Streptophyta</taxon>
        <taxon>Embryophyta</taxon>
        <taxon>Tracheophyta</taxon>
        <taxon>Spermatophyta</taxon>
        <taxon>Magnoliopsida</taxon>
        <taxon>Liliopsida</taxon>
        <taxon>Poales</taxon>
        <taxon>Poaceae</taxon>
        <taxon>PACMAD clade</taxon>
        <taxon>Arundinoideae</taxon>
        <taxon>Arundineae</taxon>
        <taxon>Arundo</taxon>
    </lineage>
</organism>
<proteinExistence type="predicted"/>
<sequence>MGVYFLFDTHGFGGTLLIGKACSSHELFSLMHILYWKLRYSWFAKIIQALKRTKLVLAGELNQVLHVIHHIRYLQATNISFRKSMFV</sequence>
<evidence type="ECO:0000313" key="1">
    <source>
        <dbReference type="EMBL" id="JAD95790.1"/>
    </source>
</evidence>
<accession>A0A0A9ED35</accession>
<protein>
    <submittedName>
        <fullName evidence="1">Uncharacterized protein</fullName>
    </submittedName>
</protein>
<dbReference type="AlphaFoldDB" id="A0A0A9ED35"/>
<dbReference type="EMBL" id="GBRH01202105">
    <property type="protein sequence ID" value="JAD95790.1"/>
    <property type="molecule type" value="Transcribed_RNA"/>
</dbReference>
<name>A0A0A9ED35_ARUDO</name>
<reference evidence="1" key="2">
    <citation type="journal article" date="2015" name="Data Brief">
        <title>Shoot transcriptome of the giant reed, Arundo donax.</title>
        <authorList>
            <person name="Barrero R.A."/>
            <person name="Guerrero F.D."/>
            <person name="Moolhuijzen P."/>
            <person name="Goolsby J.A."/>
            <person name="Tidwell J."/>
            <person name="Bellgard S.E."/>
            <person name="Bellgard M.I."/>
        </authorList>
    </citation>
    <scope>NUCLEOTIDE SEQUENCE</scope>
    <source>
        <tissue evidence="1">Shoot tissue taken approximately 20 cm above the soil surface</tissue>
    </source>
</reference>
<reference evidence="1" key="1">
    <citation type="submission" date="2014-09" db="EMBL/GenBank/DDBJ databases">
        <authorList>
            <person name="Magalhaes I.L.F."/>
            <person name="Oliveira U."/>
            <person name="Santos F.R."/>
            <person name="Vidigal T.H.D.A."/>
            <person name="Brescovit A.D."/>
            <person name="Santos A.J."/>
        </authorList>
    </citation>
    <scope>NUCLEOTIDE SEQUENCE</scope>
    <source>
        <tissue evidence="1">Shoot tissue taken approximately 20 cm above the soil surface</tissue>
    </source>
</reference>